<dbReference type="GeneID" id="19417344"/>
<evidence type="ECO:0000313" key="2">
    <source>
        <dbReference type="Proteomes" id="UP000054317"/>
    </source>
</evidence>
<protein>
    <submittedName>
        <fullName evidence="1">Uncharacterized protein</fullName>
    </submittedName>
</protein>
<dbReference type="EMBL" id="JH711798">
    <property type="protein sequence ID" value="EIW51823.1"/>
    <property type="molecule type" value="Genomic_DNA"/>
</dbReference>
<organism evidence="1 2">
    <name type="scientific">Trametes versicolor (strain FP-101664)</name>
    <name type="common">White-rot fungus</name>
    <name type="synonym">Coriolus versicolor</name>
    <dbReference type="NCBI Taxonomy" id="717944"/>
    <lineage>
        <taxon>Eukaryota</taxon>
        <taxon>Fungi</taxon>
        <taxon>Dikarya</taxon>
        <taxon>Basidiomycota</taxon>
        <taxon>Agaricomycotina</taxon>
        <taxon>Agaricomycetes</taxon>
        <taxon>Polyporales</taxon>
        <taxon>Polyporaceae</taxon>
        <taxon>Trametes</taxon>
    </lineage>
</organism>
<keyword evidence="2" id="KW-1185">Reference proteome</keyword>
<dbReference type="AlphaFoldDB" id="R7S737"/>
<dbReference type="RefSeq" id="XP_008045367.1">
    <property type="nucleotide sequence ID" value="XM_008047176.1"/>
</dbReference>
<reference evidence="2" key="1">
    <citation type="journal article" date="2012" name="Science">
        <title>The Paleozoic origin of enzymatic lignin decomposition reconstructed from 31 fungal genomes.</title>
        <authorList>
            <person name="Floudas D."/>
            <person name="Binder M."/>
            <person name="Riley R."/>
            <person name="Barry K."/>
            <person name="Blanchette R.A."/>
            <person name="Henrissat B."/>
            <person name="Martinez A.T."/>
            <person name="Otillar R."/>
            <person name="Spatafora J.W."/>
            <person name="Yadav J.S."/>
            <person name="Aerts A."/>
            <person name="Benoit I."/>
            <person name="Boyd A."/>
            <person name="Carlson A."/>
            <person name="Copeland A."/>
            <person name="Coutinho P.M."/>
            <person name="de Vries R.P."/>
            <person name="Ferreira P."/>
            <person name="Findley K."/>
            <person name="Foster B."/>
            <person name="Gaskell J."/>
            <person name="Glotzer D."/>
            <person name="Gorecki P."/>
            <person name="Heitman J."/>
            <person name="Hesse C."/>
            <person name="Hori C."/>
            <person name="Igarashi K."/>
            <person name="Jurgens J.A."/>
            <person name="Kallen N."/>
            <person name="Kersten P."/>
            <person name="Kohler A."/>
            <person name="Kuees U."/>
            <person name="Kumar T.K.A."/>
            <person name="Kuo A."/>
            <person name="LaButti K."/>
            <person name="Larrondo L.F."/>
            <person name="Lindquist E."/>
            <person name="Ling A."/>
            <person name="Lombard V."/>
            <person name="Lucas S."/>
            <person name="Lundell T."/>
            <person name="Martin R."/>
            <person name="McLaughlin D.J."/>
            <person name="Morgenstern I."/>
            <person name="Morin E."/>
            <person name="Murat C."/>
            <person name="Nagy L.G."/>
            <person name="Nolan M."/>
            <person name="Ohm R.A."/>
            <person name="Patyshakuliyeva A."/>
            <person name="Rokas A."/>
            <person name="Ruiz-Duenas F.J."/>
            <person name="Sabat G."/>
            <person name="Salamov A."/>
            <person name="Samejima M."/>
            <person name="Schmutz J."/>
            <person name="Slot J.C."/>
            <person name="St John F."/>
            <person name="Stenlid J."/>
            <person name="Sun H."/>
            <person name="Sun S."/>
            <person name="Syed K."/>
            <person name="Tsang A."/>
            <person name="Wiebenga A."/>
            <person name="Young D."/>
            <person name="Pisabarro A."/>
            <person name="Eastwood D.C."/>
            <person name="Martin F."/>
            <person name="Cullen D."/>
            <person name="Grigoriev I.V."/>
            <person name="Hibbett D.S."/>
        </authorList>
    </citation>
    <scope>NUCLEOTIDE SEQUENCE [LARGE SCALE GENOMIC DNA]</scope>
    <source>
        <strain evidence="2">FP-101664</strain>
    </source>
</reference>
<name>R7S737_TRAVS</name>
<accession>R7S737</accession>
<gene>
    <name evidence="1" type="ORF">TRAVEDRAFT_54249</name>
</gene>
<dbReference type="KEGG" id="tvs:TRAVEDRAFT_54249"/>
<proteinExistence type="predicted"/>
<evidence type="ECO:0000313" key="1">
    <source>
        <dbReference type="EMBL" id="EIW51823.1"/>
    </source>
</evidence>
<dbReference type="Proteomes" id="UP000054317">
    <property type="component" value="Unassembled WGS sequence"/>
</dbReference>
<sequence length="85" mass="9377">MSPLAARVPATFNHDMHAALCTLNDSNWSPESEGRSCNFLRVLVTGHVNMLRLTTLHKFVQDSLMFSSLDAEKKHAFATLSAANC</sequence>